<dbReference type="InterPro" id="IPR052913">
    <property type="entry name" value="Glycopeptide_resist_protein"/>
</dbReference>
<protein>
    <submittedName>
        <fullName evidence="5">Vancomycin B-type resistance protein VanW</fullName>
    </submittedName>
</protein>
<feature type="compositionally biased region" description="Acidic residues" evidence="2">
    <location>
        <begin position="67"/>
        <end position="78"/>
    </location>
</feature>
<dbReference type="Proteomes" id="UP000034076">
    <property type="component" value="Unassembled WGS sequence"/>
</dbReference>
<dbReference type="OrthoDB" id="9797191at2"/>
<organism evidence="5 6">
    <name type="scientific">Christensenella hongkongensis</name>
    <dbReference type="NCBI Taxonomy" id="270498"/>
    <lineage>
        <taxon>Bacteria</taxon>
        <taxon>Bacillati</taxon>
        <taxon>Bacillota</taxon>
        <taxon>Clostridia</taxon>
        <taxon>Christensenellales</taxon>
        <taxon>Christensenellaceae</taxon>
        <taxon>Christensenella</taxon>
    </lineage>
</organism>
<dbReference type="InterPro" id="IPR011098">
    <property type="entry name" value="G5_dom"/>
</dbReference>
<dbReference type="Pfam" id="PF04294">
    <property type="entry name" value="VanW"/>
    <property type="match status" value="1"/>
</dbReference>
<dbReference type="Pfam" id="PF07501">
    <property type="entry name" value="G5"/>
    <property type="match status" value="1"/>
</dbReference>
<keyword evidence="3" id="KW-0472">Membrane</keyword>
<accession>A0A0M2NJW9</accession>
<feature type="region of interest" description="Disordered" evidence="2">
    <location>
        <begin position="1"/>
        <end position="116"/>
    </location>
</feature>
<keyword evidence="6" id="KW-1185">Reference proteome</keyword>
<dbReference type="STRING" id="270498.CHK_0002"/>
<keyword evidence="3" id="KW-0812">Transmembrane</keyword>
<keyword evidence="3" id="KW-1133">Transmembrane helix</keyword>
<dbReference type="EMBL" id="LAYJ01000002">
    <property type="protein sequence ID" value="KKI52468.1"/>
    <property type="molecule type" value="Genomic_DNA"/>
</dbReference>
<dbReference type="AlphaFoldDB" id="A0A0M2NJW9"/>
<evidence type="ECO:0000256" key="3">
    <source>
        <dbReference type="SAM" id="Phobius"/>
    </source>
</evidence>
<feature type="region of interest" description="Disordered" evidence="2">
    <location>
        <begin position="591"/>
        <end position="631"/>
    </location>
</feature>
<reference evidence="5 6" key="1">
    <citation type="submission" date="2015-04" db="EMBL/GenBank/DDBJ databases">
        <title>Draft genome sequence of bacteremic isolate Catabacter hongkongensis type strain HKU16T.</title>
        <authorList>
            <person name="Lau S.K."/>
            <person name="Teng J.L."/>
            <person name="Huang Y."/>
            <person name="Curreem S.O."/>
            <person name="Tsui S.K."/>
            <person name="Woo P.C."/>
        </authorList>
    </citation>
    <scope>NUCLEOTIDE SEQUENCE [LARGE SCALE GENOMIC DNA]</scope>
    <source>
        <strain evidence="5 6">HKU16</strain>
    </source>
</reference>
<evidence type="ECO:0000256" key="2">
    <source>
        <dbReference type="SAM" id="MobiDB-lite"/>
    </source>
</evidence>
<feature type="compositionally biased region" description="Low complexity" evidence="2">
    <location>
        <begin position="29"/>
        <end position="53"/>
    </location>
</feature>
<dbReference type="PROSITE" id="PS51109">
    <property type="entry name" value="G5"/>
    <property type="match status" value="1"/>
</dbReference>
<gene>
    <name evidence="5" type="ORF">CHK_0002</name>
</gene>
<dbReference type="PANTHER" id="PTHR35788:SF1">
    <property type="entry name" value="EXPORTED PROTEIN"/>
    <property type="match status" value="1"/>
</dbReference>
<evidence type="ECO:0000313" key="5">
    <source>
        <dbReference type="EMBL" id="KKI52468.1"/>
    </source>
</evidence>
<dbReference type="SMART" id="SM01208">
    <property type="entry name" value="G5"/>
    <property type="match status" value="1"/>
</dbReference>
<feature type="transmembrane region" description="Helical" evidence="3">
    <location>
        <begin position="123"/>
        <end position="144"/>
    </location>
</feature>
<keyword evidence="1" id="KW-0732">Signal</keyword>
<dbReference type="PATRIC" id="fig|270498.16.peg.722"/>
<proteinExistence type="predicted"/>
<dbReference type="RefSeq" id="WP_046441759.1">
    <property type="nucleotide sequence ID" value="NZ_LAYJ01000002.1"/>
</dbReference>
<dbReference type="PANTHER" id="PTHR35788">
    <property type="entry name" value="EXPORTED PROTEIN-RELATED"/>
    <property type="match status" value="1"/>
</dbReference>
<evidence type="ECO:0000259" key="4">
    <source>
        <dbReference type="PROSITE" id="PS51109"/>
    </source>
</evidence>
<dbReference type="InterPro" id="IPR022029">
    <property type="entry name" value="YoaR-like_PG-bd"/>
</dbReference>
<feature type="compositionally biased region" description="Basic and acidic residues" evidence="2">
    <location>
        <begin position="7"/>
        <end position="24"/>
    </location>
</feature>
<comment type="caution">
    <text evidence="5">The sequence shown here is derived from an EMBL/GenBank/DDBJ whole genome shotgun (WGS) entry which is preliminary data.</text>
</comment>
<feature type="compositionally biased region" description="Pro residues" evidence="2">
    <location>
        <begin position="596"/>
        <end position="623"/>
    </location>
</feature>
<sequence length="631" mass="68516">MPNDFDANNREEKNTEHTARKIGEEPSMPENEMQAQPPAEEAPADEPAAQSAPEEADTQQSVPQETPIDELPEEEPSAEEPAMQTDAAMGAAGSEASQGTFGKNKMEGQTGKKERKKWSTKKIALVTVLVIVIAAAGVMGYLFLGPKNTLAGDNLQEILDNGTFYDGVRLAGVDLSGMTLDEARPLVEEKADESLKGISIDYKVDEDTFSLTADQLGAKADVDQALQKALLYGREGNFAQRMSAINDAKQKGVEIEMPVTYDQSVILESLKANDDKINVPAQDAGVNFEKISDEGSMTTNSKITLTDEVVGKEVDDEALAETIFTQLGQNNFETVVAETQVTQPKLTKAQLEDRYTMLGTFKTEYGSSAEGRRYNIWKMADIINGVKIEPGETWSINEEAGPRTYSRGWKGAPGISNGEYQEEAGGGICQVSSTLYGSILRAEVKVVDRTHHSWPLTYVDGGLDATISTGAPDFKIQNNYDIPIYIVATCDGSARTIEVSIYGPKFEDGLTRDFTSVKISESYSGGEKVIQDPSMAEGQRRVKQDQHPRRVYEVYKHWYDADGNEVKKEKFSTETYAAFPAIVYVGTAPAATPAPVETPTPEAPTPVPQPDPTPAPVETPTPEAPAEGEAA</sequence>
<dbReference type="Pfam" id="PF12229">
    <property type="entry name" value="PG_binding_4"/>
    <property type="match status" value="1"/>
</dbReference>
<dbReference type="InterPro" id="IPR007391">
    <property type="entry name" value="Vancomycin_resist_VanW"/>
</dbReference>
<dbReference type="Gene3D" id="2.20.230.10">
    <property type="entry name" value="Resuscitation-promoting factor rpfb"/>
    <property type="match status" value="1"/>
</dbReference>
<name>A0A0M2NJW9_9FIRM</name>
<evidence type="ECO:0000313" key="6">
    <source>
        <dbReference type="Proteomes" id="UP000034076"/>
    </source>
</evidence>
<evidence type="ECO:0000256" key="1">
    <source>
        <dbReference type="ARBA" id="ARBA00022729"/>
    </source>
</evidence>
<feature type="domain" description="G5" evidence="4">
    <location>
        <begin position="510"/>
        <end position="589"/>
    </location>
</feature>